<dbReference type="KEGG" id="mind:mvi_42190"/>
<accession>A0A8H9C886</accession>
<sequence length="93" mass="10514">MHQPVEERPAAELAPGEQVGDREARQQARQRRHARHQQAEPERAPLVGGEDQGRGFPLKRSRTMADRRRESRPGTATLRFDAQQLIPAGNWGV</sequence>
<feature type="region of interest" description="Disordered" evidence="1">
    <location>
        <begin position="1"/>
        <end position="81"/>
    </location>
</feature>
<dbReference type="Proteomes" id="UP000663508">
    <property type="component" value="Chromosome"/>
</dbReference>
<dbReference type="AlphaFoldDB" id="A0A8H9C886"/>
<reference evidence="2" key="1">
    <citation type="submission" date="2020-11" db="EMBL/GenBank/DDBJ databases">
        <title>Complete genome sequence of a novel pathogenic Methylobacterium strain isolated from rice in Vietnam.</title>
        <authorList>
            <person name="Lai K."/>
            <person name="Okazaki S."/>
            <person name="Higashi K."/>
            <person name="Mori H."/>
            <person name="Toyoda A."/>
            <person name="Kurokawa K."/>
        </authorList>
    </citation>
    <scope>NUCLEOTIDE SEQUENCE</scope>
    <source>
        <strain evidence="2">VL1</strain>
    </source>
</reference>
<protein>
    <submittedName>
        <fullName evidence="2">Uncharacterized protein</fullName>
    </submittedName>
</protein>
<evidence type="ECO:0000313" key="2">
    <source>
        <dbReference type="EMBL" id="BCM85758.1"/>
    </source>
</evidence>
<proteinExistence type="predicted"/>
<evidence type="ECO:0000256" key="1">
    <source>
        <dbReference type="SAM" id="MobiDB-lite"/>
    </source>
</evidence>
<gene>
    <name evidence="2" type="ORF">mvi_42190</name>
</gene>
<name>A0A8H9C886_9HYPH</name>
<dbReference type="EMBL" id="AP024145">
    <property type="protein sequence ID" value="BCM85758.1"/>
    <property type="molecule type" value="Genomic_DNA"/>
</dbReference>
<feature type="compositionally biased region" description="Basic and acidic residues" evidence="1">
    <location>
        <begin position="63"/>
        <end position="72"/>
    </location>
</feature>
<organism evidence="2 3">
    <name type="scientific">Methylobacterium indicum</name>
    <dbReference type="NCBI Taxonomy" id="1775910"/>
    <lineage>
        <taxon>Bacteria</taxon>
        <taxon>Pseudomonadati</taxon>
        <taxon>Pseudomonadota</taxon>
        <taxon>Alphaproteobacteria</taxon>
        <taxon>Hyphomicrobiales</taxon>
        <taxon>Methylobacteriaceae</taxon>
        <taxon>Methylobacterium</taxon>
    </lineage>
</organism>
<feature type="compositionally biased region" description="Basic and acidic residues" evidence="1">
    <location>
        <begin position="1"/>
        <end position="10"/>
    </location>
</feature>
<evidence type="ECO:0000313" key="3">
    <source>
        <dbReference type="Proteomes" id="UP000663508"/>
    </source>
</evidence>